<evidence type="ECO:0000256" key="1">
    <source>
        <dbReference type="ARBA" id="ARBA00005278"/>
    </source>
</evidence>
<keyword evidence="5" id="KW-1185">Reference proteome</keyword>
<dbReference type="PANTHER" id="PTHR22550:SF5">
    <property type="entry name" value="LEUCINE ZIPPER PROTEIN 4"/>
    <property type="match status" value="1"/>
</dbReference>
<organism evidence="4 5">
    <name type="scientific">Paenibacillus xylanilyticus</name>
    <dbReference type="NCBI Taxonomy" id="248903"/>
    <lineage>
        <taxon>Bacteria</taxon>
        <taxon>Bacillati</taxon>
        <taxon>Bacillota</taxon>
        <taxon>Bacilli</taxon>
        <taxon>Bacillales</taxon>
        <taxon>Paenibacillaceae</taxon>
        <taxon>Paenibacillus</taxon>
    </lineage>
</organism>
<keyword evidence="2 3" id="KW-0472">Membrane</keyword>
<dbReference type="Proteomes" id="UP000526125">
    <property type="component" value="Unassembled WGS sequence"/>
</dbReference>
<evidence type="ECO:0000313" key="4">
    <source>
        <dbReference type="EMBL" id="NUU76445.1"/>
    </source>
</evidence>
<dbReference type="RefSeq" id="WP_175396139.1">
    <property type="nucleotide sequence ID" value="NZ_JABMCB010000179.1"/>
</dbReference>
<dbReference type="AlphaFoldDB" id="A0A7Y6BYG1"/>
<protein>
    <submittedName>
        <fullName evidence="4">Spore germination protein</fullName>
    </submittedName>
</protein>
<dbReference type="Pfam" id="PF03323">
    <property type="entry name" value="GerA"/>
    <property type="match status" value="1"/>
</dbReference>
<reference evidence="4 5" key="1">
    <citation type="submission" date="2020-05" db="EMBL/GenBank/DDBJ databases">
        <title>Genome Sequencing of Type Strains.</title>
        <authorList>
            <person name="Lemaire J.F."/>
            <person name="Inderbitzin P."/>
            <person name="Gregorio O.A."/>
            <person name="Collins S.B."/>
            <person name="Wespe N."/>
            <person name="Knight-Connoni V."/>
        </authorList>
    </citation>
    <scope>NUCLEOTIDE SEQUENCE [LARGE SCALE GENOMIC DNA]</scope>
    <source>
        <strain evidence="4 5">LMG 21957</strain>
    </source>
</reference>
<dbReference type="GO" id="GO:0009847">
    <property type="term" value="P:spore germination"/>
    <property type="evidence" value="ECO:0007669"/>
    <property type="project" value="InterPro"/>
</dbReference>
<proteinExistence type="inferred from homology"/>
<comment type="caution">
    <text evidence="4">The sequence shown here is derived from an EMBL/GenBank/DDBJ whole genome shotgun (WGS) entry which is preliminary data.</text>
</comment>
<dbReference type="InterPro" id="IPR050768">
    <property type="entry name" value="UPF0353/GerABKA_families"/>
</dbReference>
<feature type="transmembrane region" description="Helical" evidence="3">
    <location>
        <begin position="407"/>
        <end position="430"/>
    </location>
</feature>
<keyword evidence="3" id="KW-1133">Transmembrane helix</keyword>
<dbReference type="GO" id="GO:0016020">
    <property type="term" value="C:membrane"/>
    <property type="evidence" value="ECO:0007669"/>
    <property type="project" value="InterPro"/>
</dbReference>
<evidence type="ECO:0000256" key="2">
    <source>
        <dbReference type="ARBA" id="ARBA00023136"/>
    </source>
</evidence>
<name>A0A7Y6BYG1_9BACL</name>
<dbReference type="PIRSF" id="PIRSF005690">
    <property type="entry name" value="GerBA"/>
    <property type="match status" value="1"/>
</dbReference>
<evidence type="ECO:0000313" key="5">
    <source>
        <dbReference type="Proteomes" id="UP000526125"/>
    </source>
</evidence>
<dbReference type="InterPro" id="IPR004995">
    <property type="entry name" value="Spore_Ger"/>
</dbReference>
<accession>A0A7Y6BYG1</accession>
<feature type="transmembrane region" description="Helical" evidence="3">
    <location>
        <begin position="378"/>
        <end position="400"/>
    </location>
</feature>
<evidence type="ECO:0000256" key="3">
    <source>
        <dbReference type="SAM" id="Phobius"/>
    </source>
</evidence>
<feature type="transmembrane region" description="Helical" evidence="3">
    <location>
        <begin position="283"/>
        <end position="302"/>
    </location>
</feature>
<dbReference type="EMBL" id="JABMCB010000179">
    <property type="protein sequence ID" value="NUU76445.1"/>
    <property type="molecule type" value="Genomic_DNA"/>
</dbReference>
<sequence>MDTETILEQLQTRFIGISDIVYQPLQLGPMNGVLIYIQSIVDTATIRESIIKPLLEKVSQNEVEPLFLSRVISGEFFTLESKRSDSLEQLVDDIVSGSAALYLEGLSGMLLFSVQNYQKRSVPESTNEVVVVGPQEAFIEDIHVNMSLLRHKIKHPDFKMIKFTIGKYTKTEVFVVYIQGLCKPDILENVLSSLGEIDMDSSLGVSYLSEFLEEHPLSPFPQYQYTERPDTVAAALVEGRIGVMQNGTPFSLLIPVTFFSLMQSSEDYYQRFHSASFIRMIRLLFSFIALLLPSIYVAVTTFHPEIIPTNLLITIAAARENIPFPALIEAIIMEITFEGLREAGIRIPKPLGQTVSIIGGIVIGQAAVQAGIVSAPLVIVVSITGIAAFIIPHFELGLAFRLLRFPILLMGGTLGLFGVVISIYLIYWYMVNLRSFGVPYMQPFAPLVLRDFKDTFIRVPWFRMKKRTKAYAADNETRQDTP</sequence>
<gene>
    <name evidence="4" type="ORF">HP552_14505</name>
</gene>
<keyword evidence="3" id="KW-0812">Transmembrane</keyword>
<dbReference type="PANTHER" id="PTHR22550">
    <property type="entry name" value="SPORE GERMINATION PROTEIN"/>
    <property type="match status" value="1"/>
</dbReference>
<comment type="similarity">
    <text evidence="1">Belongs to the GerABKA family.</text>
</comment>